<sequence length="194" mass="19859">MNPATPGTILILVAAVLLAVCTASVPVNKSIYFLSVTAARRTVTFGCLGFCVGDQCSGTTVGYKLSDAGSLFGINGNIPYANQLSSSVLHGLSYTLVLHPVACGLSAVAFLLGILQHCTGFATAFLTSMVAGFATTVTLIALALDFALFTIAKKRVESDGGTASYGTAIWLTLAAFIVLVVAQCAVCCSCCAGR</sequence>
<dbReference type="OrthoDB" id="2354757at2759"/>
<reference evidence="7 8" key="1">
    <citation type="journal article" date="2018" name="Mol. Biol. Evol.">
        <title>Broad Genomic Sampling Reveals a Smut Pathogenic Ancestry of the Fungal Clade Ustilaginomycotina.</title>
        <authorList>
            <person name="Kijpornyongpan T."/>
            <person name="Mondo S.J."/>
            <person name="Barry K."/>
            <person name="Sandor L."/>
            <person name="Lee J."/>
            <person name="Lipzen A."/>
            <person name="Pangilinan J."/>
            <person name="LaButti K."/>
            <person name="Hainaut M."/>
            <person name="Henrissat B."/>
            <person name="Grigoriev I.V."/>
            <person name="Spatafora J.W."/>
            <person name="Aime M.C."/>
        </authorList>
    </citation>
    <scope>NUCLEOTIDE SEQUENCE [LARGE SCALE GENOMIC DNA]</scope>
    <source>
        <strain evidence="7 8">MCA 5214</strain>
    </source>
</reference>
<proteinExistence type="predicted"/>
<keyword evidence="4 5" id="KW-0472">Membrane</keyword>
<keyword evidence="3 5" id="KW-1133">Transmembrane helix</keyword>
<evidence type="ECO:0000256" key="6">
    <source>
        <dbReference type="SAM" id="SignalP"/>
    </source>
</evidence>
<dbReference type="Pfam" id="PF06687">
    <property type="entry name" value="SUR7"/>
    <property type="match status" value="1"/>
</dbReference>
<dbReference type="GO" id="GO:0035838">
    <property type="term" value="C:growing cell tip"/>
    <property type="evidence" value="ECO:0007669"/>
    <property type="project" value="TreeGrafter"/>
</dbReference>
<dbReference type="GeneID" id="37026276"/>
<dbReference type="PANTHER" id="PTHR28013:SF3">
    <property type="entry name" value="PROTEIN DCV1-RELATED"/>
    <property type="match status" value="1"/>
</dbReference>
<name>A0A316UP53_9BASI</name>
<evidence type="ECO:0000256" key="4">
    <source>
        <dbReference type="ARBA" id="ARBA00023136"/>
    </source>
</evidence>
<dbReference type="InterPro" id="IPR051380">
    <property type="entry name" value="pH-response_reg_palI/RIM9"/>
</dbReference>
<protein>
    <submittedName>
        <fullName evidence="7">Pali-domain-containing protein</fullName>
    </submittedName>
</protein>
<accession>A0A316UP53</accession>
<evidence type="ECO:0000313" key="8">
    <source>
        <dbReference type="Proteomes" id="UP000245884"/>
    </source>
</evidence>
<feature type="transmembrane region" description="Helical" evidence="5">
    <location>
        <begin position="92"/>
        <end position="112"/>
    </location>
</feature>
<keyword evidence="6" id="KW-0732">Signal</keyword>
<gene>
    <name evidence="7" type="ORF">BDZ90DRAFT_220926</name>
</gene>
<evidence type="ECO:0000313" key="7">
    <source>
        <dbReference type="EMBL" id="PWN27067.1"/>
    </source>
</evidence>
<dbReference type="PANTHER" id="PTHR28013">
    <property type="entry name" value="PROTEIN DCV1-RELATED"/>
    <property type="match status" value="1"/>
</dbReference>
<feature type="chain" id="PRO_5016236880" evidence="6">
    <location>
        <begin position="24"/>
        <end position="194"/>
    </location>
</feature>
<evidence type="ECO:0000256" key="1">
    <source>
        <dbReference type="ARBA" id="ARBA00004141"/>
    </source>
</evidence>
<dbReference type="STRING" id="1569628.A0A316UP53"/>
<feature type="transmembrane region" description="Helical" evidence="5">
    <location>
        <begin position="169"/>
        <end position="192"/>
    </location>
</feature>
<feature type="signal peptide" evidence="6">
    <location>
        <begin position="1"/>
        <end position="23"/>
    </location>
</feature>
<comment type="subcellular location">
    <subcellularLocation>
        <location evidence="1">Membrane</location>
        <topology evidence="1">Multi-pass membrane protein</topology>
    </subcellularLocation>
</comment>
<keyword evidence="2 5" id="KW-0812">Transmembrane</keyword>
<dbReference type="GO" id="GO:0032153">
    <property type="term" value="C:cell division site"/>
    <property type="evidence" value="ECO:0007669"/>
    <property type="project" value="TreeGrafter"/>
</dbReference>
<feature type="non-terminal residue" evidence="7">
    <location>
        <position position="194"/>
    </location>
</feature>
<feature type="transmembrane region" description="Helical" evidence="5">
    <location>
        <begin position="124"/>
        <end position="149"/>
    </location>
</feature>
<dbReference type="Proteomes" id="UP000245884">
    <property type="component" value="Unassembled WGS sequence"/>
</dbReference>
<evidence type="ECO:0000256" key="5">
    <source>
        <dbReference type="SAM" id="Phobius"/>
    </source>
</evidence>
<evidence type="ECO:0000256" key="3">
    <source>
        <dbReference type="ARBA" id="ARBA00022989"/>
    </source>
</evidence>
<dbReference type="InterPro" id="IPR009571">
    <property type="entry name" value="SUR7/Rim9-like_fungi"/>
</dbReference>
<dbReference type="GO" id="GO:0005886">
    <property type="term" value="C:plasma membrane"/>
    <property type="evidence" value="ECO:0007669"/>
    <property type="project" value="InterPro"/>
</dbReference>
<keyword evidence="8" id="KW-1185">Reference proteome</keyword>
<dbReference type="RefSeq" id="XP_025361679.1">
    <property type="nucleotide sequence ID" value="XM_025504453.1"/>
</dbReference>
<dbReference type="AlphaFoldDB" id="A0A316UP53"/>
<evidence type="ECO:0000256" key="2">
    <source>
        <dbReference type="ARBA" id="ARBA00022692"/>
    </source>
</evidence>
<dbReference type="EMBL" id="KZ819669">
    <property type="protein sequence ID" value="PWN27067.1"/>
    <property type="molecule type" value="Genomic_DNA"/>
</dbReference>
<organism evidence="7 8">
    <name type="scientific">Jaminaea rosea</name>
    <dbReference type="NCBI Taxonomy" id="1569628"/>
    <lineage>
        <taxon>Eukaryota</taxon>
        <taxon>Fungi</taxon>
        <taxon>Dikarya</taxon>
        <taxon>Basidiomycota</taxon>
        <taxon>Ustilaginomycotina</taxon>
        <taxon>Exobasidiomycetes</taxon>
        <taxon>Microstromatales</taxon>
        <taxon>Microstromatales incertae sedis</taxon>
        <taxon>Jaminaea</taxon>
    </lineage>
</organism>